<organism evidence="5 6">
    <name type="scientific">Hermanssonia centrifuga</name>
    <dbReference type="NCBI Taxonomy" id="98765"/>
    <lineage>
        <taxon>Eukaryota</taxon>
        <taxon>Fungi</taxon>
        <taxon>Dikarya</taxon>
        <taxon>Basidiomycota</taxon>
        <taxon>Agaricomycotina</taxon>
        <taxon>Agaricomycetes</taxon>
        <taxon>Polyporales</taxon>
        <taxon>Meruliaceae</taxon>
        <taxon>Hermanssonia</taxon>
    </lineage>
</organism>
<comment type="caution">
    <text evidence="5">The sequence shown here is derived from an EMBL/GenBank/DDBJ whole genome shotgun (WGS) entry which is preliminary data.</text>
</comment>
<dbReference type="GO" id="GO:0005737">
    <property type="term" value="C:cytoplasm"/>
    <property type="evidence" value="ECO:0007669"/>
    <property type="project" value="InterPro"/>
</dbReference>
<evidence type="ECO:0000313" key="5">
    <source>
        <dbReference type="EMBL" id="PSS37503.1"/>
    </source>
</evidence>
<evidence type="ECO:0000256" key="4">
    <source>
        <dbReference type="ARBA" id="ARBA00023080"/>
    </source>
</evidence>
<protein>
    <recommendedName>
        <fullName evidence="3">5'-nucleotidase</fullName>
        <ecNumber evidence="3">3.1.3.5</ecNumber>
    </recommendedName>
</protein>
<evidence type="ECO:0000313" key="6">
    <source>
        <dbReference type="Proteomes" id="UP000186601"/>
    </source>
</evidence>
<dbReference type="EMBL" id="MLYV02000042">
    <property type="protein sequence ID" value="PSS37503.1"/>
    <property type="molecule type" value="Genomic_DNA"/>
</dbReference>
<dbReference type="InterPro" id="IPR023214">
    <property type="entry name" value="HAD_sf"/>
</dbReference>
<dbReference type="PANTHER" id="PTHR28181:SF2">
    <property type="entry name" value="PHOSPHORIC MONOESTER HYDROLASE"/>
    <property type="match status" value="1"/>
</dbReference>
<dbReference type="InterPro" id="IPR050849">
    <property type="entry name" value="HAD-like_hydrolase_phosphatase"/>
</dbReference>
<dbReference type="Pfam" id="PF05822">
    <property type="entry name" value="UMPH-1"/>
    <property type="match status" value="1"/>
</dbReference>
<reference evidence="5 6" key="1">
    <citation type="submission" date="2018-02" db="EMBL/GenBank/DDBJ databases">
        <title>Genome sequence of the basidiomycete white-rot fungus Phlebia centrifuga.</title>
        <authorList>
            <person name="Granchi Z."/>
            <person name="Peng M."/>
            <person name="de Vries R.P."/>
            <person name="Hilden K."/>
            <person name="Makela M.R."/>
            <person name="Grigoriev I."/>
            <person name="Riley R."/>
        </authorList>
    </citation>
    <scope>NUCLEOTIDE SEQUENCE [LARGE SCALE GENOMIC DNA]</scope>
    <source>
        <strain evidence="5 6">FBCC195</strain>
    </source>
</reference>
<dbReference type="GO" id="GO:0000287">
    <property type="term" value="F:magnesium ion binding"/>
    <property type="evidence" value="ECO:0007669"/>
    <property type="project" value="InterPro"/>
</dbReference>
<dbReference type="SUPFAM" id="SSF56784">
    <property type="entry name" value="HAD-like"/>
    <property type="match status" value="1"/>
</dbReference>
<dbReference type="Proteomes" id="UP000186601">
    <property type="component" value="Unassembled WGS sequence"/>
</dbReference>
<sequence>MLESVAENGHTFEECQDVLKNNIVLDDGFKEFYDFCKVNDIPVVIISSGMAPLIRAVLSKLIGDEEAKNIEIVANDAKIHPDGKWEILYRHPSSAYGDSPAVMDTTRAKPSFLIEDSPIHRRYFSLVTGFQVCVEFSHSLWPPCFKDPMSTNWTVDPSADMSAARHANVLFVKKKPGMDNDLAAYCTREGIPHLLFENFHGALPVVKKVVDGQLSVPEALALGQV</sequence>
<dbReference type="InterPro" id="IPR036412">
    <property type="entry name" value="HAD-like_sf"/>
</dbReference>
<comment type="similarity">
    <text evidence="2">Belongs to the pyrimidine 5'-nucleotidase family.</text>
</comment>
<dbReference type="STRING" id="98765.A0A2R6S5H2"/>
<keyword evidence="6" id="KW-1185">Reference proteome</keyword>
<gene>
    <name evidence="5" type="ORF">PHLCEN_2v710</name>
</gene>
<proteinExistence type="inferred from homology"/>
<comment type="catalytic activity">
    <reaction evidence="1">
        <text>a ribonucleoside 5'-phosphate + H2O = a ribonucleoside + phosphate</text>
        <dbReference type="Rhea" id="RHEA:12484"/>
        <dbReference type="ChEBI" id="CHEBI:15377"/>
        <dbReference type="ChEBI" id="CHEBI:18254"/>
        <dbReference type="ChEBI" id="CHEBI:43474"/>
        <dbReference type="ChEBI" id="CHEBI:58043"/>
        <dbReference type="EC" id="3.1.3.5"/>
    </reaction>
</comment>
<dbReference type="EC" id="3.1.3.5" evidence="3"/>
<dbReference type="GO" id="GO:0008253">
    <property type="term" value="F:5'-nucleotidase activity"/>
    <property type="evidence" value="ECO:0007669"/>
    <property type="project" value="UniProtKB-EC"/>
</dbReference>
<dbReference type="InterPro" id="IPR006434">
    <property type="entry name" value="Pyrimidine_nucleotidase_eu"/>
</dbReference>
<dbReference type="PANTHER" id="PTHR28181">
    <property type="entry name" value="UPF0655 PROTEIN YCR015C"/>
    <property type="match status" value="1"/>
</dbReference>
<name>A0A2R6S5H2_9APHY</name>
<dbReference type="OrthoDB" id="10014216at2759"/>
<dbReference type="AlphaFoldDB" id="A0A2R6S5H2"/>
<dbReference type="GO" id="GO:0009117">
    <property type="term" value="P:nucleotide metabolic process"/>
    <property type="evidence" value="ECO:0007669"/>
    <property type="project" value="UniProtKB-KW"/>
</dbReference>
<evidence type="ECO:0000256" key="2">
    <source>
        <dbReference type="ARBA" id="ARBA00008389"/>
    </source>
</evidence>
<keyword evidence="4" id="KW-0546">Nucleotide metabolism</keyword>
<evidence type="ECO:0000256" key="1">
    <source>
        <dbReference type="ARBA" id="ARBA00000815"/>
    </source>
</evidence>
<accession>A0A2R6S5H2</accession>
<dbReference type="Gene3D" id="3.40.50.1000">
    <property type="entry name" value="HAD superfamily/HAD-like"/>
    <property type="match status" value="2"/>
</dbReference>
<evidence type="ECO:0000256" key="3">
    <source>
        <dbReference type="ARBA" id="ARBA00012643"/>
    </source>
</evidence>